<feature type="transmembrane region" description="Helical" evidence="14">
    <location>
        <begin position="39"/>
        <end position="65"/>
    </location>
</feature>
<evidence type="ECO:0000256" key="8">
    <source>
        <dbReference type="ARBA" id="ARBA00022794"/>
    </source>
</evidence>
<comment type="similarity">
    <text evidence="4">Belongs to the TMEM138 family.</text>
</comment>
<keyword evidence="10" id="KW-0969">Cilium</keyword>
<feature type="transmembrane region" description="Helical" evidence="14">
    <location>
        <begin position="77"/>
        <end position="98"/>
    </location>
</feature>
<evidence type="ECO:0000313" key="17">
    <source>
        <dbReference type="RefSeq" id="XP_022237127.1"/>
    </source>
</evidence>
<dbReference type="GeneID" id="106477007"/>
<evidence type="ECO:0000256" key="2">
    <source>
        <dbReference type="ARBA" id="ARBA00004128"/>
    </source>
</evidence>
<dbReference type="PANTHER" id="PTHR13306:SF6">
    <property type="entry name" value="TRANSMEMBRANE PROTEIN 138"/>
    <property type="match status" value="1"/>
</dbReference>
<feature type="transmembrane region" description="Helical" evidence="14">
    <location>
        <begin position="9"/>
        <end position="27"/>
    </location>
</feature>
<evidence type="ECO:0000256" key="11">
    <source>
        <dbReference type="ARBA" id="ARBA00023136"/>
    </source>
</evidence>
<evidence type="ECO:0000256" key="14">
    <source>
        <dbReference type="SAM" id="Phobius"/>
    </source>
</evidence>
<dbReference type="Pfam" id="PF14935">
    <property type="entry name" value="TMEM138"/>
    <property type="match status" value="1"/>
</dbReference>
<reference evidence="16 17" key="1">
    <citation type="submission" date="2025-05" db="UniProtKB">
        <authorList>
            <consortium name="RefSeq"/>
        </authorList>
    </citation>
    <scope>IDENTIFICATION</scope>
    <source>
        <tissue evidence="16 17">Muscle</tissue>
    </source>
</reference>
<keyword evidence="9 14" id="KW-1133">Transmembrane helix</keyword>
<dbReference type="Proteomes" id="UP000694941">
    <property type="component" value="Unplaced"/>
</dbReference>
<dbReference type="RefSeq" id="XP_013793071.1">
    <property type="nucleotide sequence ID" value="XM_013937617.2"/>
</dbReference>
<comment type="function">
    <text evidence="1">Required for ciliogenesis.</text>
</comment>
<sequence length="159" mass="19050">MKADRFRPVLCLQYLLLGFDLFINSFADFFRDPVVTELILYIIQDVCIIFSIIIIFLMFFNTYIFRAGLVGILFSRFKLAIGVSLFYLACSISLHIWILHLRWEDPHKYIWTKGLLILYVIQRSGAVFYYYLYKRTALKVVDPRYYENSEWLQREIASR</sequence>
<evidence type="ECO:0000256" key="1">
    <source>
        <dbReference type="ARBA" id="ARBA00003709"/>
    </source>
</evidence>
<comment type="subcellular location">
    <subcellularLocation>
        <location evidence="3">Cell projection</location>
        <location evidence="3">Cilium</location>
    </subcellularLocation>
    <subcellularLocation>
        <location evidence="2">Vacuole membrane</location>
        <topology evidence="2">Multi-pass membrane protein</topology>
    </subcellularLocation>
</comment>
<feature type="transmembrane region" description="Helical" evidence="14">
    <location>
        <begin position="110"/>
        <end position="132"/>
    </location>
</feature>
<evidence type="ECO:0000256" key="7">
    <source>
        <dbReference type="ARBA" id="ARBA00022692"/>
    </source>
</evidence>
<evidence type="ECO:0000256" key="10">
    <source>
        <dbReference type="ARBA" id="ARBA00023069"/>
    </source>
</evidence>
<dbReference type="InterPro" id="IPR024133">
    <property type="entry name" value="TM_138"/>
</dbReference>
<protein>
    <recommendedName>
        <fullName evidence="5">Transmembrane protein 138</fullName>
    </recommendedName>
</protein>
<evidence type="ECO:0000256" key="4">
    <source>
        <dbReference type="ARBA" id="ARBA00010572"/>
    </source>
</evidence>
<keyword evidence="6" id="KW-0926">Vacuole</keyword>
<keyword evidence="11 14" id="KW-0472">Membrane</keyword>
<keyword evidence="15" id="KW-1185">Reference proteome</keyword>
<evidence type="ECO:0000313" key="16">
    <source>
        <dbReference type="RefSeq" id="XP_013793071.1"/>
    </source>
</evidence>
<keyword evidence="8" id="KW-0970">Cilium biogenesis/degradation</keyword>
<evidence type="ECO:0000256" key="3">
    <source>
        <dbReference type="ARBA" id="ARBA00004138"/>
    </source>
</evidence>
<proteinExistence type="inferred from homology"/>
<keyword evidence="12" id="KW-0325">Glycoprotein</keyword>
<evidence type="ECO:0000256" key="5">
    <source>
        <dbReference type="ARBA" id="ARBA00014515"/>
    </source>
</evidence>
<organism evidence="15 17">
    <name type="scientific">Limulus polyphemus</name>
    <name type="common">Atlantic horseshoe crab</name>
    <dbReference type="NCBI Taxonomy" id="6850"/>
    <lineage>
        <taxon>Eukaryota</taxon>
        <taxon>Metazoa</taxon>
        <taxon>Ecdysozoa</taxon>
        <taxon>Arthropoda</taxon>
        <taxon>Chelicerata</taxon>
        <taxon>Merostomata</taxon>
        <taxon>Xiphosura</taxon>
        <taxon>Limulidae</taxon>
        <taxon>Limulus</taxon>
    </lineage>
</organism>
<evidence type="ECO:0000256" key="13">
    <source>
        <dbReference type="ARBA" id="ARBA00023273"/>
    </source>
</evidence>
<keyword evidence="7 14" id="KW-0812">Transmembrane</keyword>
<dbReference type="RefSeq" id="XP_022237127.1">
    <property type="nucleotide sequence ID" value="XM_022381419.1"/>
</dbReference>
<evidence type="ECO:0000256" key="9">
    <source>
        <dbReference type="ARBA" id="ARBA00022989"/>
    </source>
</evidence>
<evidence type="ECO:0000256" key="6">
    <source>
        <dbReference type="ARBA" id="ARBA00022554"/>
    </source>
</evidence>
<gene>
    <name evidence="16 17" type="primary">LOC106477007</name>
</gene>
<keyword evidence="13" id="KW-0966">Cell projection</keyword>
<dbReference type="PANTHER" id="PTHR13306">
    <property type="entry name" value="TRANSMEMBRANE PROTEIN 138"/>
    <property type="match status" value="1"/>
</dbReference>
<evidence type="ECO:0000256" key="12">
    <source>
        <dbReference type="ARBA" id="ARBA00023180"/>
    </source>
</evidence>
<name>A0ABM1S0H2_LIMPO</name>
<accession>A0ABM1S0H2</accession>
<evidence type="ECO:0000313" key="15">
    <source>
        <dbReference type="Proteomes" id="UP000694941"/>
    </source>
</evidence>